<dbReference type="GO" id="GO:0008593">
    <property type="term" value="P:regulation of Notch signaling pathway"/>
    <property type="evidence" value="ECO:0007669"/>
    <property type="project" value="TreeGrafter"/>
</dbReference>
<dbReference type="GO" id="GO:0030864">
    <property type="term" value="C:cortical actin cytoskeleton"/>
    <property type="evidence" value="ECO:0007669"/>
    <property type="project" value="TreeGrafter"/>
</dbReference>
<dbReference type="AlphaFoldDB" id="A0A7E4UZA7"/>
<keyword evidence="2" id="KW-0677">Repeat</keyword>
<reference evidence="6" key="2">
    <citation type="submission" date="2020-10" db="UniProtKB">
        <authorList>
            <consortium name="WormBaseParasite"/>
        </authorList>
    </citation>
    <scope>IDENTIFICATION</scope>
</reference>
<keyword evidence="5" id="KW-1185">Reference proteome</keyword>
<dbReference type="Pfam" id="PF08366">
    <property type="entry name" value="LLGL"/>
    <property type="match status" value="1"/>
</dbReference>
<dbReference type="PANTHER" id="PTHR10241:SF29">
    <property type="entry name" value="LETHAL(2) GIANT LARVAE PROTEIN"/>
    <property type="match status" value="1"/>
</dbReference>
<evidence type="ECO:0000313" key="5">
    <source>
        <dbReference type="Proteomes" id="UP000492821"/>
    </source>
</evidence>
<evidence type="ECO:0000259" key="4">
    <source>
        <dbReference type="Pfam" id="PF08366"/>
    </source>
</evidence>
<name>A0A7E4UZA7_PANRE</name>
<evidence type="ECO:0000256" key="1">
    <source>
        <dbReference type="ARBA" id="ARBA00022574"/>
    </source>
</evidence>
<dbReference type="InterPro" id="IPR036322">
    <property type="entry name" value="WD40_repeat_dom_sf"/>
</dbReference>
<proteinExistence type="predicted"/>
<dbReference type="SUPFAM" id="SSF50978">
    <property type="entry name" value="WD40 repeat-like"/>
    <property type="match status" value="1"/>
</dbReference>
<evidence type="ECO:0000256" key="3">
    <source>
        <dbReference type="SAM" id="MobiDB-lite"/>
    </source>
</evidence>
<dbReference type="Proteomes" id="UP000492821">
    <property type="component" value="Unassembled WGS sequence"/>
</dbReference>
<dbReference type="GO" id="GO:0032878">
    <property type="term" value="P:regulation of establishment or maintenance of cell polarity"/>
    <property type="evidence" value="ECO:0007669"/>
    <property type="project" value="TreeGrafter"/>
</dbReference>
<dbReference type="GO" id="GO:0045159">
    <property type="term" value="F:myosin II binding"/>
    <property type="evidence" value="ECO:0007669"/>
    <property type="project" value="TreeGrafter"/>
</dbReference>
<accession>A0A7E4UZA7</accession>
<evidence type="ECO:0000313" key="6">
    <source>
        <dbReference type="WBParaSite" id="Pan_g14351.t1"/>
    </source>
</evidence>
<dbReference type="PRINTS" id="PR00962">
    <property type="entry name" value="LETHAL2GIANT"/>
</dbReference>
<dbReference type="GO" id="GO:0005096">
    <property type="term" value="F:GTPase activator activity"/>
    <property type="evidence" value="ECO:0007669"/>
    <property type="project" value="TreeGrafter"/>
</dbReference>
<feature type="region of interest" description="Disordered" evidence="3">
    <location>
        <begin position="655"/>
        <end position="675"/>
    </location>
</feature>
<organism evidence="5 6">
    <name type="scientific">Panagrellus redivivus</name>
    <name type="common">Microworm</name>
    <dbReference type="NCBI Taxonomy" id="6233"/>
    <lineage>
        <taxon>Eukaryota</taxon>
        <taxon>Metazoa</taxon>
        <taxon>Ecdysozoa</taxon>
        <taxon>Nematoda</taxon>
        <taxon>Chromadorea</taxon>
        <taxon>Rhabditida</taxon>
        <taxon>Tylenchina</taxon>
        <taxon>Panagrolaimomorpha</taxon>
        <taxon>Panagrolaimoidea</taxon>
        <taxon>Panagrolaimidae</taxon>
        <taxon>Panagrellus</taxon>
    </lineage>
</organism>
<dbReference type="WBParaSite" id="Pan_g14351.t1">
    <property type="protein sequence ID" value="Pan_g14351.t1"/>
    <property type="gene ID" value="Pan_g14351"/>
</dbReference>
<reference evidence="5" key="1">
    <citation type="journal article" date="2013" name="Genetics">
        <title>The draft genome and transcriptome of Panagrellus redivivus are shaped by the harsh demands of a free-living lifestyle.</title>
        <authorList>
            <person name="Srinivasan J."/>
            <person name="Dillman A.R."/>
            <person name="Macchietto M.G."/>
            <person name="Heikkinen L."/>
            <person name="Lakso M."/>
            <person name="Fracchia K.M."/>
            <person name="Antoshechkin I."/>
            <person name="Mortazavi A."/>
            <person name="Wong G."/>
            <person name="Sternberg P.W."/>
        </authorList>
    </citation>
    <scope>NUCLEOTIDE SEQUENCE [LARGE SCALE GENOMIC DNA]</scope>
    <source>
        <strain evidence="5">MT8872</strain>
    </source>
</reference>
<evidence type="ECO:0000256" key="2">
    <source>
        <dbReference type="ARBA" id="ARBA00022737"/>
    </source>
</evidence>
<dbReference type="GO" id="GO:0006893">
    <property type="term" value="P:Golgi to plasma membrane transport"/>
    <property type="evidence" value="ECO:0007669"/>
    <property type="project" value="TreeGrafter"/>
</dbReference>
<dbReference type="GO" id="GO:0019905">
    <property type="term" value="F:syntaxin binding"/>
    <property type="evidence" value="ECO:0007669"/>
    <property type="project" value="TreeGrafter"/>
</dbReference>
<feature type="domain" description="Lethal giant larvae homologue 2" evidence="4">
    <location>
        <begin position="290"/>
        <end position="355"/>
    </location>
</feature>
<dbReference type="InterPro" id="IPR013577">
    <property type="entry name" value="LLGL2"/>
</dbReference>
<dbReference type="GO" id="GO:0005886">
    <property type="term" value="C:plasma membrane"/>
    <property type="evidence" value="ECO:0007669"/>
    <property type="project" value="TreeGrafter"/>
</dbReference>
<dbReference type="GO" id="GO:0030866">
    <property type="term" value="P:cortical actin cytoskeleton organization"/>
    <property type="evidence" value="ECO:0007669"/>
    <property type="project" value="TreeGrafter"/>
</dbReference>
<dbReference type="InterPro" id="IPR000664">
    <property type="entry name" value="Lethal2_giant"/>
</dbReference>
<dbReference type="PANTHER" id="PTHR10241">
    <property type="entry name" value="LETHAL 2 GIANT LARVAE PROTEIN"/>
    <property type="match status" value="1"/>
</dbReference>
<protein>
    <submittedName>
        <fullName evidence="6">LLGL domain-containing protein</fullName>
    </submittedName>
</protein>
<keyword evidence="1" id="KW-0853">WD repeat</keyword>
<dbReference type="GO" id="GO:0051294">
    <property type="term" value="P:establishment of spindle orientation"/>
    <property type="evidence" value="ECO:0007669"/>
    <property type="project" value="TreeGrafter"/>
</dbReference>
<sequence>MWRFFRQHFGGHHANRPANDSARLTDQQRLSDAADYVQFEKLSNHGFPSNPACFAVDTKNKRIAIGTEEGRVQIYGDRNTGWSITFTGRPKAQILNAITDTGQFLLVAAHNDVQQIYKITINGETLAHQRYPLPIFMKRICSTVVLPATENKKQQWLVGTASGNIYSFNIETLDCSDFLVFDDLVPQSANIDSDKREFRSLAVEGDHIIAVIGKHHYVVANWKTLERVRFGTSDIEITGANVCNDEVIIGTIEGDLSIGKLFDNLMQSISFYEEKESKNQPNVNATLSRDGSITFINGLPADEFGDRCTVTYKSPTRHEVFDFDSPVIEYFQWFEEQVLFILCKQELCVIDLTGPKSKPFDLPYLYPVHSVPVTCSQVVSDIPPDTYNRIVEAGVKTKAALDVVSKRPWIFDSPDSTQSTSSGSATILMTGHENGDVIFWNVDRYSMRPLTILQTAKEFECYQDQIAIQKEREAERDPSEPPFVRCGLFENLSDDPRFSVQKALFDPASGYLSVGGRAGQVLLFELFDTEYLAPPPSVCEINMIEAVQNEPRVNSGLKPEVALLGRTKPIKYSAGFRPAFEVYMQLKPPVPVQTMAINAALFHIAIGIEYGYVVADFKNKQNMCKNSLLPADDIVKMVANDGHLSRFKSVKKSIRKSFRRKRGPEQDRSFSNMGDTTSNIIEDLRPMEREIVAKPRSTSFNASKGDVPPSSVRMLRYVKAPIGDDRVQDLLIVGTSGATLFIHSVEADFLAKRYNKIRDISLKHDSPVLHVEITQGCLILFSEEQIRTFHVPSLRNAKYKFKLTALEGSRIQKAQLVELQSVTDPSKKEEFIATLTQRGEIFLFYPSNLKKLTKVQYTLPADGSGIASATLAKDGTLFYLNAGGSEFRKCSIAATTGLATGAQQI</sequence>